<accession>A0A2S3GNQ3</accession>
<feature type="region of interest" description="Disordered" evidence="1">
    <location>
        <begin position="87"/>
        <end position="125"/>
    </location>
</feature>
<dbReference type="AlphaFoldDB" id="A0A2S3GNQ3"/>
<evidence type="ECO:0000256" key="1">
    <source>
        <dbReference type="SAM" id="MobiDB-lite"/>
    </source>
</evidence>
<reference evidence="2" key="1">
    <citation type="submission" date="2018-04" db="EMBL/GenBank/DDBJ databases">
        <title>WGS assembly of Panicum hallii.</title>
        <authorList>
            <person name="Lovell J."/>
            <person name="Jenkins J."/>
            <person name="Lowry D."/>
            <person name="Mamidi S."/>
            <person name="Sreedasyam A."/>
            <person name="Weng X."/>
            <person name="Barry K."/>
            <person name="Bonette J."/>
            <person name="Campitelli B."/>
            <person name="Daum C."/>
            <person name="Gordon S."/>
            <person name="Gould B."/>
            <person name="Lipzen A."/>
            <person name="Macqueen A."/>
            <person name="Palacio-Mejia J."/>
            <person name="Plott C."/>
            <person name="Shakirov E."/>
            <person name="Shu S."/>
            <person name="Yoshinaga Y."/>
            <person name="Zane M."/>
            <person name="Rokhsar D."/>
            <person name="Grimwood J."/>
            <person name="Schmutz J."/>
            <person name="Juenger T."/>
        </authorList>
    </citation>
    <scope>NUCLEOTIDE SEQUENCE [LARGE SCALE GENOMIC DNA]</scope>
    <source>
        <strain evidence="2">FIL2</strain>
    </source>
</reference>
<proteinExistence type="predicted"/>
<sequence length="125" mass="14490">MTPCWAASLRRNWRRGSAMSPTPPELEVWWWRPAVAEEMELLWWRNMKLEREVAALRGEAGRDAAAHETAEEQLCVQLSEAETERRPLLQAQQQWRRTASSPLSIEPRPSRKMSTLAVNRAQTQP</sequence>
<feature type="compositionally biased region" description="Polar residues" evidence="1">
    <location>
        <begin position="112"/>
        <end position="125"/>
    </location>
</feature>
<gene>
    <name evidence="2" type="ORF">PAHAL_1G171000</name>
</gene>
<evidence type="ECO:0000313" key="2">
    <source>
        <dbReference type="EMBL" id="PAN05622.1"/>
    </source>
</evidence>
<dbReference type="Gramene" id="PAN05622">
    <property type="protein sequence ID" value="PAN05622"/>
    <property type="gene ID" value="PAHAL_1G171000"/>
</dbReference>
<dbReference type="EMBL" id="CM008046">
    <property type="protein sequence ID" value="PAN05622.1"/>
    <property type="molecule type" value="Genomic_DNA"/>
</dbReference>
<dbReference type="Proteomes" id="UP000243499">
    <property type="component" value="Chromosome 1"/>
</dbReference>
<name>A0A2S3GNQ3_9POAL</name>
<protein>
    <submittedName>
        <fullName evidence="2">Uncharacterized protein</fullName>
    </submittedName>
</protein>
<organism evidence="2">
    <name type="scientific">Panicum hallii</name>
    <dbReference type="NCBI Taxonomy" id="206008"/>
    <lineage>
        <taxon>Eukaryota</taxon>
        <taxon>Viridiplantae</taxon>
        <taxon>Streptophyta</taxon>
        <taxon>Embryophyta</taxon>
        <taxon>Tracheophyta</taxon>
        <taxon>Spermatophyta</taxon>
        <taxon>Magnoliopsida</taxon>
        <taxon>Liliopsida</taxon>
        <taxon>Poales</taxon>
        <taxon>Poaceae</taxon>
        <taxon>PACMAD clade</taxon>
        <taxon>Panicoideae</taxon>
        <taxon>Panicodae</taxon>
        <taxon>Paniceae</taxon>
        <taxon>Panicinae</taxon>
        <taxon>Panicum</taxon>
        <taxon>Panicum sect. Panicum</taxon>
    </lineage>
</organism>
<feature type="compositionally biased region" description="Polar residues" evidence="1">
    <location>
        <begin position="90"/>
        <end position="103"/>
    </location>
</feature>